<evidence type="ECO:0000313" key="2">
    <source>
        <dbReference type="EMBL" id="ACT47567.1"/>
    </source>
</evidence>
<accession>C6WUG8</accession>
<keyword evidence="1" id="KW-0732">Signal</keyword>
<protein>
    <submittedName>
        <fullName evidence="2">Putative secreted protein</fullName>
    </submittedName>
</protein>
<evidence type="ECO:0000256" key="1">
    <source>
        <dbReference type="SAM" id="SignalP"/>
    </source>
</evidence>
<dbReference type="AlphaFoldDB" id="C6WUG8"/>
<sequence>MLFQYISLALMVSMFSGCASLTKEDYQRVQIETYSKDNALIANAKCRARNERGDWLVFSSGPLTVHRSAQNLLVTCEKEGEATGYATLISRVNDGMVGNVFYGGGVGAILDDYNGNGYSYPDWVRVVMGDNLVFDRKANKRGQVMIGAQPVEPAIASDKKTVVDNLLFLLP</sequence>
<dbReference type="STRING" id="583345.Mmol_0657"/>
<organism evidence="2 3">
    <name type="scientific">Methylotenera mobilis (strain JLW8 / ATCC BAA-1282 / DSM 17540)</name>
    <dbReference type="NCBI Taxonomy" id="583345"/>
    <lineage>
        <taxon>Bacteria</taxon>
        <taxon>Pseudomonadati</taxon>
        <taxon>Pseudomonadota</taxon>
        <taxon>Betaproteobacteria</taxon>
        <taxon>Nitrosomonadales</taxon>
        <taxon>Methylophilaceae</taxon>
        <taxon>Methylotenera</taxon>
    </lineage>
</organism>
<reference evidence="3" key="1">
    <citation type="submission" date="2009-07" db="EMBL/GenBank/DDBJ databases">
        <title>Complete sequence of Methylotenera mobilis JLW8.</title>
        <authorList>
            <consortium name="US DOE Joint Genome Institute"/>
            <person name="Lucas S."/>
            <person name="Copeland A."/>
            <person name="Lapidus A."/>
            <person name="Glavina del Rio T."/>
            <person name="Tice H."/>
            <person name="Bruce D."/>
            <person name="Goodwin L."/>
            <person name="Pitluck S."/>
            <person name="LaButti K.M."/>
            <person name="Clum A."/>
            <person name="Larimer F."/>
            <person name="Land M."/>
            <person name="Hauser L."/>
            <person name="Kyrpides N."/>
            <person name="Mikhailova N."/>
            <person name="Kayluzhnaya M."/>
            <person name="Chistoserdova L."/>
        </authorList>
    </citation>
    <scope>NUCLEOTIDE SEQUENCE [LARGE SCALE GENOMIC DNA]</scope>
    <source>
        <strain evidence="3">JLW8 / ATCC BAA-1282 / DSM 17540</strain>
    </source>
</reference>
<name>C6WUG8_METML</name>
<reference evidence="2 3" key="2">
    <citation type="journal article" date="2011" name="J. Bacteriol.">
        <title>Genomes of three methylotrophs from a single niche uncover genetic and metabolic divergence of Methylophilaceae.</title>
        <authorList>
            <person name="Lapidus A."/>
            <person name="Clum A."/>
            <person name="Labutti K."/>
            <person name="Kaluzhnaya M.G."/>
            <person name="Lim S."/>
            <person name="Beck D.A."/>
            <person name="Glavina Del Rio T."/>
            <person name="Nolan M."/>
            <person name="Mavromatis K."/>
            <person name="Huntemann M."/>
            <person name="Lucas S."/>
            <person name="Lidstrom M.E."/>
            <person name="Ivanova N."/>
            <person name="Chistoserdova L."/>
        </authorList>
    </citation>
    <scope>NUCLEOTIDE SEQUENCE [LARGE SCALE GENOMIC DNA]</scope>
    <source>
        <strain evidence="3">JLW8 / ATCC BAA-1282 / DSM 17540</strain>
    </source>
</reference>
<dbReference type="HOGENOM" id="CLU_131330_1_0_4"/>
<dbReference type="Proteomes" id="UP000002742">
    <property type="component" value="Chromosome"/>
</dbReference>
<evidence type="ECO:0000313" key="3">
    <source>
        <dbReference type="Proteomes" id="UP000002742"/>
    </source>
</evidence>
<feature type="signal peptide" evidence="1">
    <location>
        <begin position="1"/>
        <end position="19"/>
    </location>
</feature>
<dbReference type="EMBL" id="CP001672">
    <property type="protein sequence ID" value="ACT47567.1"/>
    <property type="molecule type" value="Genomic_DNA"/>
</dbReference>
<keyword evidence="3" id="KW-1185">Reference proteome</keyword>
<feature type="chain" id="PRO_5002973002" evidence="1">
    <location>
        <begin position="20"/>
        <end position="171"/>
    </location>
</feature>
<dbReference type="KEGG" id="mmb:Mmol_0657"/>
<proteinExistence type="predicted"/>
<gene>
    <name evidence="2" type="ordered locus">Mmol_0657</name>
</gene>
<dbReference type="eggNOG" id="ENOG5032WWW">
    <property type="taxonomic scope" value="Bacteria"/>
</dbReference>